<feature type="signal peptide" evidence="1">
    <location>
        <begin position="1"/>
        <end position="24"/>
    </location>
</feature>
<evidence type="ECO:0000313" key="2">
    <source>
        <dbReference type="EMBL" id="EFC38366.1"/>
    </source>
</evidence>
<evidence type="ECO:0000313" key="3">
    <source>
        <dbReference type="Proteomes" id="UP000006671"/>
    </source>
</evidence>
<dbReference type="OrthoDB" id="15244at2759"/>
<dbReference type="OMA" id="PWMGLER"/>
<dbReference type="Gene3D" id="3.20.20.80">
    <property type="entry name" value="Glycosidases"/>
    <property type="match status" value="1"/>
</dbReference>
<dbReference type="KEGG" id="ngr:NAEGRDRAFT_73909"/>
<organism evidence="3">
    <name type="scientific">Naegleria gruberi</name>
    <name type="common">Amoeba</name>
    <dbReference type="NCBI Taxonomy" id="5762"/>
    <lineage>
        <taxon>Eukaryota</taxon>
        <taxon>Discoba</taxon>
        <taxon>Heterolobosea</taxon>
        <taxon>Tetramitia</taxon>
        <taxon>Eutetramitia</taxon>
        <taxon>Vahlkampfiidae</taxon>
        <taxon>Naegleria</taxon>
    </lineage>
</organism>
<dbReference type="SUPFAM" id="SSF51445">
    <property type="entry name" value="(Trans)glycosidases"/>
    <property type="match status" value="1"/>
</dbReference>
<dbReference type="GeneID" id="8858198"/>
<protein>
    <submittedName>
        <fullName evidence="2">Predicted protein</fullName>
    </submittedName>
</protein>
<reference evidence="2 3" key="1">
    <citation type="journal article" date="2010" name="Cell">
        <title>The genome of Naegleria gruberi illuminates early eukaryotic versatility.</title>
        <authorList>
            <person name="Fritz-Laylin L.K."/>
            <person name="Prochnik S.E."/>
            <person name="Ginger M.L."/>
            <person name="Dacks J.B."/>
            <person name="Carpenter M.L."/>
            <person name="Field M.C."/>
            <person name="Kuo A."/>
            <person name="Paredez A."/>
            <person name="Chapman J."/>
            <person name="Pham J."/>
            <person name="Shu S."/>
            <person name="Neupane R."/>
            <person name="Cipriano M."/>
            <person name="Mancuso J."/>
            <person name="Tu H."/>
            <person name="Salamov A."/>
            <person name="Lindquist E."/>
            <person name="Shapiro H."/>
            <person name="Lucas S."/>
            <person name="Grigoriev I.V."/>
            <person name="Cande W.Z."/>
            <person name="Fulton C."/>
            <person name="Rokhsar D.S."/>
            <person name="Dawson S.C."/>
        </authorList>
    </citation>
    <scope>NUCLEOTIDE SEQUENCE [LARGE SCALE GENOMIC DNA]</scope>
    <source>
        <strain evidence="2 3">NEG-M</strain>
    </source>
</reference>
<gene>
    <name evidence="2" type="ORF">NAEGRDRAFT_73909</name>
</gene>
<dbReference type="eggNOG" id="ENOG502S2AV">
    <property type="taxonomic scope" value="Eukaryota"/>
</dbReference>
<feature type="chain" id="PRO_5003038734" evidence="1">
    <location>
        <begin position="25"/>
        <end position="276"/>
    </location>
</feature>
<keyword evidence="1" id="KW-0732">Signal</keyword>
<sequence>MAKFTIFPLALLFILLQLTHNLLAKRQVLYWMGLERTHENITHDLNDILERAREGEFTQISYEAYNLGEYSSFVDNHFSNVLPLLKKANLQTFPMITTVNIPYLQELLNNETTMDRFIIQAVENQKNIDTTGYNIDFEPIRNDITTQLAPNFVKFLNRFADSLHLVGKKLTVCIASWSFFWDWNLLSESRVDKIITMDTYAARAEQFDSAFKKAVTTIPIRKLGLGLMIDSRVNQTELGRRISMIENSGIDEIDVWQYQDVPEFWFNELEKFVKNN</sequence>
<name>D2VXX3_NAEGR</name>
<dbReference type="InterPro" id="IPR017853">
    <property type="entry name" value="GH"/>
</dbReference>
<proteinExistence type="predicted"/>
<dbReference type="Proteomes" id="UP000006671">
    <property type="component" value="Unassembled WGS sequence"/>
</dbReference>
<dbReference type="RefSeq" id="XP_002671110.1">
    <property type="nucleotide sequence ID" value="XM_002671064.1"/>
</dbReference>
<evidence type="ECO:0000256" key="1">
    <source>
        <dbReference type="SAM" id="SignalP"/>
    </source>
</evidence>
<dbReference type="InParanoid" id="D2VXX3"/>
<accession>D2VXX3</accession>
<dbReference type="AlphaFoldDB" id="D2VXX3"/>
<dbReference type="EMBL" id="GG738908">
    <property type="protein sequence ID" value="EFC38366.1"/>
    <property type="molecule type" value="Genomic_DNA"/>
</dbReference>
<keyword evidence="3" id="KW-1185">Reference proteome</keyword>
<dbReference type="VEuPathDB" id="AmoebaDB:NAEGRDRAFT_73909"/>